<evidence type="ECO:0000256" key="18">
    <source>
        <dbReference type="SAM" id="Phobius"/>
    </source>
</evidence>
<dbReference type="GO" id="GO:0000139">
    <property type="term" value="C:Golgi membrane"/>
    <property type="evidence" value="ECO:0007669"/>
    <property type="project" value="UniProtKB-SubCell"/>
</dbReference>
<keyword evidence="9 19" id="KW-0732">Signal</keyword>
<evidence type="ECO:0000256" key="16">
    <source>
        <dbReference type="ARBA" id="ARBA00023157"/>
    </source>
</evidence>
<gene>
    <name evidence="21" type="primary">M6pr</name>
    <name evidence="21" type="ORF">G6Z76_0009384</name>
</gene>
<reference evidence="21" key="1">
    <citation type="submission" date="2020-03" db="EMBL/GenBank/DDBJ databases">
        <title>Relaxed selection underlies rapid genomic changes in the transitions from sociality to social parasitism in ants.</title>
        <authorList>
            <person name="Bi X."/>
        </authorList>
    </citation>
    <scope>NUCLEOTIDE SEQUENCE</scope>
    <source>
        <strain evidence="21">BGI-DK2014a</strain>
        <tissue evidence="21">Whole body</tissue>
    </source>
</reference>
<dbReference type="Pfam" id="PF09451">
    <property type="entry name" value="ATG27"/>
    <property type="match status" value="1"/>
</dbReference>
<dbReference type="InterPro" id="IPR044865">
    <property type="entry name" value="MRH_dom"/>
</dbReference>
<keyword evidence="10" id="KW-0653">Protein transport</keyword>
<keyword evidence="14" id="KW-0496">Mitochondrion</keyword>
<evidence type="ECO:0000256" key="19">
    <source>
        <dbReference type="SAM" id="SignalP"/>
    </source>
</evidence>
<evidence type="ECO:0000313" key="21">
    <source>
        <dbReference type="EMBL" id="KAG5347050.1"/>
    </source>
</evidence>
<evidence type="ECO:0000256" key="1">
    <source>
        <dbReference type="ARBA" id="ARBA00004304"/>
    </source>
</evidence>
<protein>
    <recommendedName>
        <fullName evidence="6">Autophagy-related protein 27</fullName>
    </recommendedName>
</protein>
<evidence type="ECO:0000256" key="9">
    <source>
        <dbReference type="ARBA" id="ARBA00022729"/>
    </source>
</evidence>
<dbReference type="PROSITE" id="PS51914">
    <property type="entry name" value="MRH"/>
    <property type="match status" value="1"/>
</dbReference>
<comment type="caution">
    <text evidence="21">The sequence shown here is derived from an EMBL/GenBank/DDBJ whole genome shotgun (WGS) entry which is preliminary data.</text>
</comment>
<dbReference type="GO" id="GO:0005802">
    <property type="term" value="C:trans-Golgi network"/>
    <property type="evidence" value="ECO:0007669"/>
    <property type="project" value="TreeGrafter"/>
</dbReference>
<keyword evidence="15 18" id="KW-0472">Membrane</keyword>
<dbReference type="Gene3D" id="2.70.130.10">
    <property type="entry name" value="Mannose-6-phosphate receptor binding domain"/>
    <property type="match status" value="1"/>
</dbReference>
<feature type="non-terminal residue" evidence="21">
    <location>
        <position position="261"/>
    </location>
</feature>
<keyword evidence="13" id="KW-0333">Golgi apparatus</keyword>
<keyword evidence="16" id="KW-1015">Disulfide bond</keyword>
<evidence type="ECO:0000256" key="2">
    <source>
        <dbReference type="ARBA" id="ARBA00004358"/>
    </source>
</evidence>
<dbReference type="GO" id="GO:0010008">
    <property type="term" value="C:endosome membrane"/>
    <property type="evidence" value="ECO:0007669"/>
    <property type="project" value="UniProtKB-SubCell"/>
</dbReference>
<evidence type="ECO:0000256" key="7">
    <source>
        <dbReference type="ARBA" id="ARBA00022448"/>
    </source>
</evidence>
<evidence type="ECO:0000256" key="14">
    <source>
        <dbReference type="ARBA" id="ARBA00023128"/>
    </source>
</evidence>
<proteinExistence type="inferred from homology"/>
<keyword evidence="8 18" id="KW-0812">Transmembrane</keyword>
<evidence type="ECO:0000256" key="13">
    <source>
        <dbReference type="ARBA" id="ARBA00023034"/>
    </source>
</evidence>
<sequence length="261" mass="29205">VSRSSYDLSRVQMSTKTKLGKMCRSNAMFIVLSLFLIFFCDTTSSECVQEAPCTCSLPDGYYYNLTALADAKSLLAKSDNYTVYFHPCTNVNMTIENKANCSTENVSLCILHNVNKTVLTTGTVKETKMKLSDNDKFPIFEIHHNDTKITINIVCFMGDKETSFVLDSVSAKTYYFKLVSPYGCKLQREIGLSTGSLLVILFFVSAGVYFIGGIIVLKALRGATGWEMVPNHEFWCKLPSLVRDGVVFAFNCCRADSYERI</sequence>
<evidence type="ECO:0000256" key="17">
    <source>
        <dbReference type="ARBA" id="ARBA00023329"/>
    </source>
</evidence>
<keyword evidence="12" id="KW-0072">Autophagy</keyword>
<dbReference type="AlphaFoldDB" id="A0A836FY16"/>
<feature type="non-terminal residue" evidence="21">
    <location>
        <position position="1"/>
    </location>
</feature>
<evidence type="ECO:0000256" key="8">
    <source>
        <dbReference type="ARBA" id="ARBA00022692"/>
    </source>
</evidence>
<dbReference type="Proteomes" id="UP000669903">
    <property type="component" value="Unassembled WGS sequence"/>
</dbReference>
<dbReference type="InterPro" id="IPR009011">
    <property type="entry name" value="Man6P_isomerase_rcpt-bd_dom_sf"/>
</dbReference>
<evidence type="ECO:0000256" key="6">
    <source>
        <dbReference type="ARBA" id="ARBA00013776"/>
    </source>
</evidence>
<comment type="subcellular location">
    <subcellularLocation>
        <location evidence="2">Cytoplasmic vesicle membrane</location>
        <topology evidence="2">Single-pass type I membrane protein</topology>
    </subcellularLocation>
    <subcellularLocation>
        <location evidence="3">Golgi apparatus membrane</location>
    </subcellularLocation>
    <subcellularLocation>
        <location evidence="1">Mitochondrion membrane</location>
        <topology evidence="1">Single-pass membrane protein</topology>
    </subcellularLocation>
    <subcellularLocation>
        <location evidence="4">Preautophagosomal structure membrane</location>
        <topology evidence="4">Single-pass type I membrane protein</topology>
    </subcellularLocation>
</comment>
<feature type="signal peptide" evidence="19">
    <location>
        <begin position="1"/>
        <end position="45"/>
    </location>
</feature>
<evidence type="ECO:0000259" key="20">
    <source>
        <dbReference type="PROSITE" id="PS51914"/>
    </source>
</evidence>
<dbReference type="SUPFAM" id="SSF50911">
    <property type="entry name" value="Mannose 6-phosphate receptor domain"/>
    <property type="match status" value="1"/>
</dbReference>
<keyword evidence="22" id="KW-1185">Reference proteome</keyword>
<accession>A0A836FY16</accession>
<evidence type="ECO:0000256" key="12">
    <source>
        <dbReference type="ARBA" id="ARBA00023006"/>
    </source>
</evidence>
<feature type="chain" id="PRO_5032903819" description="Autophagy-related protein 27" evidence="19">
    <location>
        <begin position="46"/>
        <end position="261"/>
    </location>
</feature>
<keyword evidence="17" id="KW-0968">Cytoplasmic vesicle</keyword>
<evidence type="ECO:0000256" key="10">
    <source>
        <dbReference type="ARBA" id="ARBA00022927"/>
    </source>
</evidence>
<evidence type="ECO:0000256" key="11">
    <source>
        <dbReference type="ARBA" id="ARBA00022989"/>
    </source>
</evidence>
<feature type="transmembrane region" description="Helical" evidence="18">
    <location>
        <begin position="197"/>
        <end position="220"/>
    </location>
</feature>
<evidence type="ECO:0000256" key="3">
    <source>
        <dbReference type="ARBA" id="ARBA00004394"/>
    </source>
</evidence>
<dbReference type="PANTHER" id="PTHR15071:SF0">
    <property type="entry name" value="MANNOSE 6-PHOSPHATE RECEPTOR-LIKE PROTEIN 1"/>
    <property type="match status" value="1"/>
</dbReference>
<keyword evidence="11 18" id="KW-1133">Transmembrane helix</keyword>
<feature type="domain" description="MRH" evidence="20">
    <location>
        <begin position="53"/>
        <end position="186"/>
    </location>
</feature>
<comment type="similarity">
    <text evidence="5">Belongs to the ATG27 family.</text>
</comment>
<evidence type="ECO:0000256" key="4">
    <source>
        <dbReference type="ARBA" id="ARBA00004472"/>
    </source>
</evidence>
<evidence type="ECO:0000256" key="5">
    <source>
        <dbReference type="ARBA" id="ARBA00005363"/>
    </source>
</evidence>
<evidence type="ECO:0000313" key="22">
    <source>
        <dbReference type="Proteomes" id="UP000669903"/>
    </source>
</evidence>
<dbReference type="EMBL" id="JAANIC010001256">
    <property type="protein sequence ID" value="KAG5347050.1"/>
    <property type="molecule type" value="Genomic_DNA"/>
</dbReference>
<evidence type="ECO:0000256" key="15">
    <source>
        <dbReference type="ARBA" id="ARBA00023136"/>
    </source>
</evidence>
<name>A0A836FY16_9HYME</name>
<dbReference type="PANTHER" id="PTHR15071">
    <property type="entry name" value="MANNOSE-6-PHOSPHATE RECEPTOR FAMILY MEMBER"/>
    <property type="match status" value="1"/>
</dbReference>
<dbReference type="InterPro" id="IPR018939">
    <property type="entry name" value="Autophagy-rel_prot_27"/>
</dbReference>
<organism evidence="21 22">
    <name type="scientific">Acromyrmex charruanus</name>
    <dbReference type="NCBI Taxonomy" id="2715315"/>
    <lineage>
        <taxon>Eukaryota</taxon>
        <taxon>Metazoa</taxon>
        <taxon>Ecdysozoa</taxon>
        <taxon>Arthropoda</taxon>
        <taxon>Hexapoda</taxon>
        <taxon>Insecta</taxon>
        <taxon>Pterygota</taxon>
        <taxon>Neoptera</taxon>
        <taxon>Endopterygota</taxon>
        <taxon>Hymenoptera</taxon>
        <taxon>Apocrita</taxon>
        <taxon>Aculeata</taxon>
        <taxon>Formicoidea</taxon>
        <taxon>Formicidae</taxon>
        <taxon>Myrmicinae</taxon>
        <taxon>Acromyrmex</taxon>
    </lineage>
</organism>
<keyword evidence="7" id="KW-0813">Transport</keyword>